<evidence type="ECO:0000256" key="1">
    <source>
        <dbReference type="SAM" id="MobiDB-lite"/>
    </source>
</evidence>
<feature type="transmembrane region" description="Helical" evidence="2">
    <location>
        <begin position="205"/>
        <end position="224"/>
    </location>
</feature>
<feature type="transmembrane region" description="Helical" evidence="2">
    <location>
        <begin position="287"/>
        <end position="310"/>
    </location>
</feature>
<dbReference type="STRING" id="13706.A0A1X2H5Z5"/>
<proteinExistence type="predicted"/>
<dbReference type="InParanoid" id="A0A1X2H5Z5"/>
<keyword evidence="2" id="KW-0472">Membrane</keyword>
<gene>
    <name evidence="3" type="ORF">BCR43DRAFT_526322</name>
</gene>
<feature type="region of interest" description="Disordered" evidence="1">
    <location>
        <begin position="358"/>
        <end position="385"/>
    </location>
</feature>
<keyword evidence="2" id="KW-1133">Transmembrane helix</keyword>
<keyword evidence="2" id="KW-0812">Transmembrane</keyword>
<dbReference type="OrthoDB" id="2405215at2759"/>
<feature type="transmembrane region" description="Helical" evidence="2">
    <location>
        <begin position="124"/>
        <end position="143"/>
    </location>
</feature>
<comment type="caution">
    <text evidence="3">The sequence shown here is derived from an EMBL/GenBank/DDBJ whole genome shotgun (WGS) entry which is preliminary data.</text>
</comment>
<organism evidence="3 4">
    <name type="scientific">Syncephalastrum racemosum</name>
    <name type="common">Filamentous fungus</name>
    <dbReference type="NCBI Taxonomy" id="13706"/>
    <lineage>
        <taxon>Eukaryota</taxon>
        <taxon>Fungi</taxon>
        <taxon>Fungi incertae sedis</taxon>
        <taxon>Mucoromycota</taxon>
        <taxon>Mucoromycotina</taxon>
        <taxon>Mucoromycetes</taxon>
        <taxon>Mucorales</taxon>
        <taxon>Syncephalastraceae</taxon>
        <taxon>Syncephalastrum</taxon>
    </lineage>
</organism>
<evidence type="ECO:0000313" key="4">
    <source>
        <dbReference type="Proteomes" id="UP000242180"/>
    </source>
</evidence>
<protein>
    <submittedName>
        <fullName evidence="3">Uncharacterized protein</fullName>
    </submittedName>
</protein>
<accession>A0A1X2H5Z5</accession>
<dbReference type="OMA" id="CIEREPM"/>
<dbReference type="AlphaFoldDB" id="A0A1X2H5Z5"/>
<feature type="compositionally biased region" description="Polar residues" evidence="1">
    <location>
        <begin position="358"/>
        <end position="378"/>
    </location>
</feature>
<keyword evidence="4" id="KW-1185">Reference proteome</keyword>
<feature type="compositionally biased region" description="Low complexity" evidence="1">
    <location>
        <begin position="321"/>
        <end position="330"/>
    </location>
</feature>
<dbReference type="Proteomes" id="UP000242180">
    <property type="component" value="Unassembled WGS sequence"/>
</dbReference>
<sequence length="488" mass="54329">MSSSDGLPFWQYRAGDGDIHCDWRMFINDCDEHNAQNIIYIIQAIWSGIGAIIAAGIVYYRVTYQRQAIFDTRTPTGFIRPKPIEAMLASACIFNGLRMIQAIIVVADVGRNPIFRQWMYEFPWHFGVNCFACYVFGIVHTVADSSKTIYNAWFHSPKRIDMIATTYMIAPFITNNICVIISGVYANQGNKDLAEAWCNALYWFWFFYTGSLGLMVLVAGIRLLRLLSHHLRMQHDLRVNIAKIKNGAFKVKVIMLIGCSCLWGFAFIVFVYALFREPITKNIGLNLAISIVWNFNGCLATVLVETAVILNPRMTASLGVSNVSGSGSQSDPAGLTTTDGRHITSTESGKWDKYMASSNQSHSFNQPAQDPPSTNTGSDGLPRYSISDMSMDILKNGPANYYYGKQENHSNSTTAAGMPSTFSVGEVEQDQLNYNATTGQVRTPPRYVPQSPFDRQPHQPQDDAFSHAGSTVSSSQLMNNTYSTGGYH</sequence>
<dbReference type="EMBL" id="MCGN01000008">
    <property type="protein sequence ID" value="ORY93893.1"/>
    <property type="molecule type" value="Genomic_DNA"/>
</dbReference>
<reference evidence="3 4" key="1">
    <citation type="submission" date="2016-07" db="EMBL/GenBank/DDBJ databases">
        <title>Pervasive Adenine N6-methylation of Active Genes in Fungi.</title>
        <authorList>
            <consortium name="DOE Joint Genome Institute"/>
            <person name="Mondo S.J."/>
            <person name="Dannebaum R.O."/>
            <person name="Kuo R.C."/>
            <person name="Labutti K."/>
            <person name="Haridas S."/>
            <person name="Kuo A."/>
            <person name="Salamov A."/>
            <person name="Ahrendt S.R."/>
            <person name="Lipzen A."/>
            <person name="Sullivan W."/>
            <person name="Andreopoulos W.B."/>
            <person name="Clum A."/>
            <person name="Lindquist E."/>
            <person name="Daum C."/>
            <person name="Ramamoorthy G.K."/>
            <person name="Gryganskyi A."/>
            <person name="Culley D."/>
            <person name="Magnuson J.K."/>
            <person name="James T.Y."/>
            <person name="O'Malley M.A."/>
            <person name="Stajich J.E."/>
            <person name="Spatafora J.W."/>
            <person name="Visel A."/>
            <person name="Grigoriev I.V."/>
        </authorList>
    </citation>
    <scope>NUCLEOTIDE SEQUENCE [LARGE SCALE GENOMIC DNA]</scope>
    <source>
        <strain evidence="3 4">NRRL 2496</strain>
    </source>
</reference>
<feature type="compositionally biased region" description="Basic and acidic residues" evidence="1">
    <location>
        <begin position="455"/>
        <end position="465"/>
    </location>
</feature>
<name>A0A1X2H5Z5_SYNRA</name>
<feature type="compositionally biased region" description="Polar residues" evidence="1">
    <location>
        <begin position="468"/>
        <end position="488"/>
    </location>
</feature>
<feature type="transmembrane region" description="Helical" evidence="2">
    <location>
        <begin position="38"/>
        <end position="62"/>
    </location>
</feature>
<feature type="region of interest" description="Disordered" evidence="1">
    <location>
        <begin position="321"/>
        <end position="342"/>
    </location>
</feature>
<evidence type="ECO:0000256" key="2">
    <source>
        <dbReference type="SAM" id="Phobius"/>
    </source>
</evidence>
<feature type="transmembrane region" description="Helical" evidence="2">
    <location>
        <begin position="164"/>
        <end position="185"/>
    </location>
</feature>
<evidence type="ECO:0000313" key="3">
    <source>
        <dbReference type="EMBL" id="ORY93893.1"/>
    </source>
</evidence>
<feature type="transmembrane region" description="Helical" evidence="2">
    <location>
        <begin position="253"/>
        <end position="275"/>
    </location>
</feature>
<feature type="region of interest" description="Disordered" evidence="1">
    <location>
        <begin position="435"/>
        <end position="488"/>
    </location>
</feature>